<feature type="transmembrane region" description="Helical" evidence="1">
    <location>
        <begin position="416"/>
        <end position="434"/>
    </location>
</feature>
<feature type="transmembrane region" description="Helical" evidence="1">
    <location>
        <begin position="43"/>
        <end position="63"/>
    </location>
</feature>
<proteinExistence type="predicted"/>
<protein>
    <recommendedName>
        <fullName evidence="4">Glycosyltransferase RgtA/B/C/D-like domain-containing protein</fullName>
    </recommendedName>
</protein>
<dbReference type="Proteomes" id="UP000176932">
    <property type="component" value="Unassembled WGS sequence"/>
</dbReference>
<feature type="transmembrane region" description="Helical" evidence="1">
    <location>
        <begin position="173"/>
        <end position="192"/>
    </location>
</feature>
<name>A0A1F7UWL3_9BACT</name>
<feature type="transmembrane region" description="Helical" evidence="1">
    <location>
        <begin position="21"/>
        <end position="37"/>
    </location>
</feature>
<feature type="transmembrane region" description="Helical" evidence="1">
    <location>
        <begin position="359"/>
        <end position="381"/>
    </location>
</feature>
<dbReference type="AlphaFoldDB" id="A0A1F7UWL3"/>
<feature type="transmembrane region" description="Helical" evidence="1">
    <location>
        <begin position="329"/>
        <end position="347"/>
    </location>
</feature>
<sequence length="560" mass="64821">MRIRSFSFVESVAYGKRALPFMLFLIGIVVLAPRSIGSVTMTVAFYLYAFVVFWIIWGAISNKKIEKDSLTTERFFLYVMIFSFVYLAVTRLLPFFLYGDAPLGYDTGFYIRSVDNALQDLSGHRLARGTLFIPLRWMGLSSGLILHGLYLISQGLIAGALYMLARSLTKKKVVPYVSVVLFLFAVSLPQFLAFWWMYYQTMLAMAFLLLTLAFLHRRSPLALLTAGFGAVIHVPTFFGFVIALCFFLVLRSVYSLIRWRRVERQVVFLAILGVVGLISAWIGLRILDPGIVYSYVYSIQSFGWLVTGYPEHLIAQYRGLYINPELFRLSTIYLIPFVVSGALLFLYKRVPEVTGTRNVHLFFLLIFLVVLLTLSSFPFIYQHRHLIYLDIVFILFGAYALLYFFRALLPQRLGQVLIAILLIGMVSYHFLIVWKQEPQLYPNELSELRALSLVEDQDSYVMAADALYTPWVYGYTPLKAIGPGYLQDKWDYTMWQTFWSGNDDKKRHQLLQVYRRPIYIFVGERIVHNGLRMVTFLNSDPAFTRVSEHIWRYDPYLLTE</sequence>
<keyword evidence="1" id="KW-0812">Transmembrane</keyword>
<feature type="transmembrane region" description="Helical" evidence="1">
    <location>
        <begin position="222"/>
        <end position="254"/>
    </location>
</feature>
<organism evidence="2 3">
    <name type="scientific">Candidatus Uhrbacteria bacterium RIFCSPLOWO2_01_FULL_53_9</name>
    <dbReference type="NCBI Taxonomy" id="1802403"/>
    <lineage>
        <taxon>Bacteria</taxon>
        <taxon>Candidatus Uhriibacteriota</taxon>
    </lineage>
</organism>
<feature type="transmembrane region" description="Helical" evidence="1">
    <location>
        <begin position="387"/>
        <end position="409"/>
    </location>
</feature>
<keyword evidence="1" id="KW-0472">Membrane</keyword>
<keyword evidence="1" id="KW-1133">Transmembrane helix</keyword>
<evidence type="ECO:0000313" key="3">
    <source>
        <dbReference type="Proteomes" id="UP000176932"/>
    </source>
</evidence>
<gene>
    <name evidence="2" type="ORF">A3B32_00155</name>
</gene>
<feature type="transmembrane region" description="Helical" evidence="1">
    <location>
        <begin position="75"/>
        <end position="97"/>
    </location>
</feature>
<comment type="caution">
    <text evidence="2">The sequence shown here is derived from an EMBL/GenBank/DDBJ whole genome shotgun (WGS) entry which is preliminary data.</text>
</comment>
<reference evidence="2 3" key="1">
    <citation type="journal article" date="2016" name="Nat. Commun.">
        <title>Thousands of microbial genomes shed light on interconnected biogeochemical processes in an aquifer system.</title>
        <authorList>
            <person name="Anantharaman K."/>
            <person name="Brown C.T."/>
            <person name="Hug L.A."/>
            <person name="Sharon I."/>
            <person name="Castelle C.J."/>
            <person name="Probst A.J."/>
            <person name="Thomas B.C."/>
            <person name="Singh A."/>
            <person name="Wilkins M.J."/>
            <person name="Karaoz U."/>
            <person name="Brodie E.L."/>
            <person name="Williams K.H."/>
            <person name="Hubbard S.S."/>
            <person name="Banfield J.F."/>
        </authorList>
    </citation>
    <scope>NUCLEOTIDE SEQUENCE [LARGE SCALE GENOMIC DNA]</scope>
</reference>
<evidence type="ECO:0000256" key="1">
    <source>
        <dbReference type="SAM" id="Phobius"/>
    </source>
</evidence>
<dbReference type="EMBL" id="MGEL01000064">
    <property type="protein sequence ID" value="OGL82665.1"/>
    <property type="molecule type" value="Genomic_DNA"/>
</dbReference>
<evidence type="ECO:0008006" key="4">
    <source>
        <dbReference type="Google" id="ProtNLM"/>
    </source>
</evidence>
<evidence type="ECO:0000313" key="2">
    <source>
        <dbReference type="EMBL" id="OGL82665.1"/>
    </source>
</evidence>
<feature type="transmembrane region" description="Helical" evidence="1">
    <location>
        <begin position="266"/>
        <end position="284"/>
    </location>
</feature>
<accession>A0A1F7UWL3</accession>
<feature type="transmembrane region" description="Helical" evidence="1">
    <location>
        <begin position="144"/>
        <end position="164"/>
    </location>
</feature>